<name>A0A9D7SXM2_9BACT</name>
<gene>
    <name evidence="1" type="ORF">IPP15_15825</name>
</gene>
<dbReference type="InterPro" id="IPR011990">
    <property type="entry name" value="TPR-like_helical_dom_sf"/>
</dbReference>
<comment type="caution">
    <text evidence="1">The sequence shown here is derived from an EMBL/GenBank/DDBJ whole genome shotgun (WGS) entry which is preliminary data.</text>
</comment>
<dbReference type="EMBL" id="JADKGY010000026">
    <property type="protein sequence ID" value="MBK9983812.1"/>
    <property type="molecule type" value="Genomic_DNA"/>
</dbReference>
<reference evidence="1 2" key="1">
    <citation type="submission" date="2020-10" db="EMBL/GenBank/DDBJ databases">
        <title>Connecting structure to function with the recovery of over 1000 high-quality activated sludge metagenome-assembled genomes encoding full-length rRNA genes using long-read sequencing.</title>
        <authorList>
            <person name="Singleton C.M."/>
            <person name="Petriglieri F."/>
            <person name="Kristensen J.M."/>
            <person name="Kirkegaard R.H."/>
            <person name="Michaelsen T.Y."/>
            <person name="Andersen M.H."/>
            <person name="Karst S.M."/>
            <person name="Dueholm M.S."/>
            <person name="Nielsen P.H."/>
            <person name="Albertsen M."/>
        </authorList>
    </citation>
    <scope>NUCLEOTIDE SEQUENCE [LARGE SCALE GENOMIC DNA]</scope>
    <source>
        <strain evidence="1">Ribe_18-Q3-R11-54_MAXAC.273</strain>
    </source>
</reference>
<dbReference type="AlphaFoldDB" id="A0A9D7SXM2"/>
<accession>A0A9D7SXM2</accession>
<protein>
    <submittedName>
        <fullName evidence="1">Tetratricopeptide repeat protein</fullName>
    </submittedName>
</protein>
<proteinExistence type="predicted"/>
<dbReference type="SUPFAM" id="SSF48452">
    <property type="entry name" value="TPR-like"/>
    <property type="match status" value="1"/>
</dbReference>
<dbReference type="Proteomes" id="UP000808337">
    <property type="component" value="Unassembled WGS sequence"/>
</dbReference>
<evidence type="ECO:0000313" key="2">
    <source>
        <dbReference type="Proteomes" id="UP000808337"/>
    </source>
</evidence>
<sequence>MCNEISSVSGVPYPRNRNLIVCIPIAISMLVLACLSCKMDHTSGLQQLAGKIYKAPMAQNLPSKPSAEDSLYQIGMDAYAHKNWDKAITAFNQIPETHPLHNRIVYYTAHALIGNREYDKALALFNTQGLNNGEYVQQTGWYRILTKMFLNRPQEEIVPELNAIADEPHLYYCNNAKDVLKQMKAKSKGSIDVN</sequence>
<dbReference type="Gene3D" id="1.25.40.10">
    <property type="entry name" value="Tetratricopeptide repeat domain"/>
    <property type="match status" value="1"/>
</dbReference>
<organism evidence="1 2">
    <name type="scientific">Candidatus Opimibacter skivensis</name>
    <dbReference type="NCBI Taxonomy" id="2982028"/>
    <lineage>
        <taxon>Bacteria</taxon>
        <taxon>Pseudomonadati</taxon>
        <taxon>Bacteroidota</taxon>
        <taxon>Saprospiria</taxon>
        <taxon>Saprospirales</taxon>
        <taxon>Saprospiraceae</taxon>
        <taxon>Candidatus Opimibacter</taxon>
    </lineage>
</organism>
<evidence type="ECO:0000313" key="1">
    <source>
        <dbReference type="EMBL" id="MBK9983812.1"/>
    </source>
</evidence>